<dbReference type="EMBL" id="FWEW01000254">
    <property type="protein sequence ID" value="SLM34197.1"/>
    <property type="molecule type" value="Genomic_DNA"/>
</dbReference>
<feature type="compositionally biased region" description="Polar residues" evidence="1">
    <location>
        <begin position="108"/>
        <end position="131"/>
    </location>
</feature>
<organism evidence="2 3">
    <name type="scientific">Lasallia pustulata</name>
    <dbReference type="NCBI Taxonomy" id="136370"/>
    <lineage>
        <taxon>Eukaryota</taxon>
        <taxon>Fungi</taxon>
        <taxon>Dikarya</taxon>
        <taxon>Ascomycota</taxon>
        <taxon>Pezizomycotina</taxon>
        <taxon>Lecanoromycetes</taxon>
        <taxon>OSLEUM clade</taxon>
        <taxon>Umbilicariomycetidae</taxon>
        <taxon>Umbilicariales</taxon>
        <taxon>Umbilicariaceae</taxon>
        <taxon>Lasallia</taxon>
    </lineage>
</organism>
<sequence>MSLPRTSQTSTQTIDVNTNPYKAQRLWPPDFDKLHPKHQFRLERRYRRRAKLKWARPRWTKAVKLTQWGAGLFVLGYGVLYMDSGREDAPFQGIRDWFHKSADSIWTATTTQPQRPNLGRISTDSPQSSGPSPRVET</sequence>
<reference evidence="3" key="1">
    <citation type="submission" date="2017-03" db="EMBL/GenBank/DDBJ databases">
        <authorList>
            <person name="Sharma R."/>
            <person name="Thines M."/>
        </authorList>
    </citation>
    <scope>NUCLEOTIDE SEQUENCE [LARGE SCALE GENOMIC DNA]</scope>
</reference>
<name>A0A1W5CTL8_9LECA</name>
<evidence type="ECO:0000256" key="1">
    <source>
        <dbReference type="SAM" id="MobiDB-lite"/>
    </source>
</evidence>
<feature type="region of interest" description="Disordered" evidence="1">
    <location>
        <begin position="108"/>
        <end position="137"/>
    </location>
</feature>
<keyword evidence="3" id="KW-1185">Reference proteome</keyword>
<dbReference type="Proteomes" id="UP000192927">
    <property type="component" value="Unassembled WGS sequence"/>
</dbReference>
<proteinExistence type="predicted"/>
<protein>
    <submittedName>
        <fullName evidence="2">Uncharacterized protein</fullName>
    </submittedName>
</protein>
<dbReference type="AlphaFoldDB" id="A0A1W5CTL8"/>
<evidence type="ECO:0000313" key="3">
    <source>
        <dbReference type="Proteomes" id="UP000192927"/>
    </source>
</evidence>
<evidence type="ECO:0000313" key="2">
    <source>
        <dbReference type="EMBL" id="SLM34197.1"/>
    </source>
</evidence>
<accession>A0A1W5CTL8</accession>